<dbReference type="InterPro" id="IPR008979">
    <property type="entry name" value="Galactose-bd-like_sf"/>
</dbReference>
<dbReference type="Gene3D" id="2.60.40.10">
    <property type="entry name" value="Immunoglobulins"/>
    <property type="match status" value="1"/>
</dbReference>
<keyword evidence="1" id="KW-0378">Hydrolase</keyword>
<dbReference type="EMBL" id="QPKV01000003">
    <property type="protein sequence ID" value="RDC56952.1"/>
    <property type="molecule type" value="Genomic_DNA"/>
</dbReference>
<dbReference type="Gene3D" id="3.40.50.1110">
    <property type="entry name" value="SGNH hydrolase"/>
    <property type="match status" value="2"/>
</dbReference>
<feature type="domain" description="Sialate O-acetylesterase" evidence="3">
    <location>
        <begin position="102"/>
        <end position="217"/>
    </location>
</feature>
<reference evidence="4 5" key="1">
    <citation type="submission" date="2018-07" db="EMBL/GenBank/DDBJ databases">
        <title>Pedobacter sp. nov., isolated from soil.</title>
        <authorList>
            <person name="Zhou L.Y."/>
            <person name="Du Z.J."/>
        </authorList>
    </citation>
    <scope>NUCLEOTIDE SEQUENCE [LARGE SCALE GENOMIC DNA]</scope>
    <source>
        <strain evidence="4 5">JDX94</strain>
    </source>
</reference>
<accession>A0A369PXF4</accession>
<comment type="caution">
    <text evidence="4">The sequence shown here is derived from an EMBL/GenBank/DDBJ whole genome shotgun (WGS) entry which is preliminary data.</text>
</comment>
<feature type="signal peptide" evidence="2">
    <location>
        <begin position="1"/>
        <end position="19"/>
    </location>
</feature>
<dbReference type="SUPFAM" id="SSF49785">
    <property type="entry name" value="Galactose-binding domain-like"/>
    <property type="match status" value="1"/>
</dbReference>
<dbReference type="Proteomes" id="UP000253961">
    <property type="component" value="Unassembled WGS sequence"/>
</dbReference>
<dbReference type="SUPFAM" id="SSF52266">
    <property type="entry name" value="SGNH hydrolase"/>
    <property type="match status" value="1"/>
</dbReference>
<dbReference type="PANTHER" id="PTHR22901:SF0">
    <property type="entry name" value="SIALATE O-ACETYLESTERASE"/>
    <property type="match status" value="1"/>
</dbReference>
<dbReference type="InterPro" id="IPR005181">
    <property type="entry name" value="SASA"/>
</dbReference>
<keyword evidence="2" id="KW-0732">Signal</keyword>
<evidence type="ECO:0000256" key="2">
    <source>
        <dbReference type="SAM" id="SignalP"/>
    </source>
</evidence>
<dbReference type="InterPro" id="IPR013783">
    <property type="entry name" value="Ig-like_fold"/>
</dbReference>
<evidence type="ECO:0000313" key="4">
    <source>
        <dbReference type="EMBL" id="RDC56952.1"/>
    </source>
</evidence>
<organism evidence="4 5">
    <name type="scientific">Pedobacter chinensis</name>
    <dbReference type="NCBI Taxonomy" id="2282421"/>
    <lineage>
        <taxon>Bacteria</taxon>
        <taxon>Pseudomonadati</taxon>
        <taxon>Bacteroidota</taxon>
        <taxon>Sphingobacteriia</taxon>
        <taxon>Sphingobacteriales</taxon>
        <taxon>Sphingobacteriaceae</taxon>
        <taxon>Pedobacter</taxon>
    </lineage>
</organism>
<dbReference type="GO" id="GO:0005975">
    <property type="term" value="P:carbohydrate metabolic process"/>
    <property type="evidence" value="ECO:0007669"/>
    <property type="project" value="InterPro"/>
</dbReference>
<keyword evidence="5" id="KW-1185">Reference proteome</keyword>
<name>A0A369PXF4_9SPHI</name>
<dbReference type="RefSeq" id="WP_115402136.1">
    <property type="nucleotide sequence ID" value="NZ_QPKV01000003.1"/>
</dbReference>
<evidence type="ECO:0000313" key="5">
    <source>
        <dbReference type="Proteomes" id="UP000253961"/>
    </source>
</evidence>
<feature type="domain" description="Sialate O-acetylesterase" evidence="3">
    <location>
        <begin position="403"/>
        <end position="524"/>
    </location>
</feature>
<dbReference type="PANTHER" id="PTHR22901">
    <property type="entry name" value="SIALATE O-ACETYLESTERASE"/>
    <property type="match status" value="1"/>
</dbReference>
<proteinExistence type="predicted"/>
<dbReference type="InterPro" id="IPR039329">
    <property type="entry name" value="SIAE"/>
</dbReference>
<protein>
    <submittedName>
        <fullName evidence="4">Sialate O-acetylesterase</fullName>
    </submittedName>
</protein>
<dbReference type="GO" id="GO:0004553">
    <property type="term" value="F:hydrolase activity, hydrolyzing O-glycosyl compounds"/>
    <property type="evidence" value="ECO:0007669"/>
    <property type="project" value="InterPro"/>
</dbReference>
<dbReference type="OrthoDB" id="9816001at2"/>
<evidence type="ECO:0000256" key="1">
    <source>
        <dbReference type="ARBA" id="ARBA00022801"/>
    </source>
</evidence>
<dbReference type="AlphaFoldDB" id="A0A369PXF4"/>
<evidence type="ECO:0000259" key="3">
    <source>
        <dbReference type="Pfam" id="PF03629"/>
    </source>
</evidence>
<sequence length="642" mass="72115">MKKWPLVSILLIGNSICFAQIKFPKLISNGMMLQRNDTTKVWGWASPNEHISLKFNNKTYQTNANKNGEWAIKLPPQKAGGPYEMVFSAKNTLTLKDILFGDVFLCSGQSNMELPIGRLIDKYPSEIANSNNPNIRQFLVPDEYDFKQQRKDFSSGSWQFANPKNVLEFSGVAYFFALDINKKNKVPVGIINAALGGSPAQAWISEAAIKNFPQYEAEAQKFKDDQLIKQIESADQALSNAWYAKLNSSDEGLKNNWKSNINHDSWAEMSIPGYWVDEPMGKTNGAVWFKKDIMVPKSMVGKPAKLLLGRIVDADSVFINGEFAGTTSYQYPPRRYLFNAGILKEGKNTITVRIINNSGNGGFVSDKEYLLIANNDTINLSGKWKYKLGTKMEPTPSQTFIRWKAVGLYNAMIAPLKNLKIKAALWYQGEANTGNPKEYYFLMQNLIADWRTTFNDQNLPFLYVQLPGFMDAKKNPTESAWAELREQQRRLQSIKNTAMAVAIDLGEWNDIHPLNKKDVGKRLALQAEHLIYGNKKVVHSGPTVKSIISQENKLVLTFNNIGKGLIAKGNTALHYFSIAGVDRKFVWAKAEIKGDKIFVSSNDILKPVYVRYAWADNPEGANLYNSAGLPASPFEVAINKKP</sequence>
<dbReference type="Pfam" id="PF03629">
    <property type="entry name" value="SASA"/>
    <property type="match status" value="2"/>
</dbReference>
<dbReference type="InterPro" id="IPR036514">
    <property type="entry name" value="SGNH_hydro_sf"/>
</dbReference>
<dbReference type="GO" id="GO:0001681">
    <property type="term" value="F:sialate O-acetylesterase activity"/>
    <property type="evidence" value="ECO:0007669"/>
    <property type="project" value="InterPro"/>
</dbReference>
<gene>
    <name evidence="4" type="ORF">DU508_07060</name>
</gene>
<feature type="chain" id="PRO_5016630415" evidence="2">
    <location>
        <begin position="20"/>
        <end position="642"/>
    </location>
</feature>